<feature type="transmembrane region" description="Helical" evidence="6">
    <location>
        <begin position="480"/>
        <end position="499"/>
    </location>
</feature>
<keyword evidence="2 5" id="KW-0812">Transmembrane</keyword>
<dbReference type="GO" id="GO:0003954">
    <property type="term" value="F:NADH dehydrogenase activity"/>
    <property type="evidence" value="ECO:0007669"/>
    <property type="project" value="TreeGrafter"/>
</dbReference>
<comment type="subcellular location">
    <subcellularLocation>
        <location evidence="1">Endomembrane system</location>
        <topology evidence="1">Multi-pass membrane protein</topology>
    </subcellularLocation>
    <subcellularLocation>
        <location evidence="5">Membrane</location>
        <topology evidence="5">Multi-pass membrane protein</topology>
    </subcellularLocation>
</comment>
<dbReference type="Proteomes" id="UP000255423">
    <property type="component" value="Unassembled WGS sequence"/>
</dbReference>
<feature type="transmembrane region" description="Helical" evidence="6">
    <location>
        <begin position="526"/>
        <end position="546"/>
    </location>
</feature>
<evidence type="ECO:0000256" key="4">
    <source>
        <dbReference type="ARBA" id="ARBA00023136"/>
    </source>
</evidence>
<feature type="transmembrane region" description="Helical" evidence="6">
    <location>
        <begin position="598"/>
        <end position="615"/>
    </location>
</feature>
<dbReference type="Pfam" id="PF00662">
    <property type="entry name" value="Proton_antipo_N"/>
    <property type="match status" value="1"/>
</dbReference>
<dbReference type="PANTHER" id="PTHR42829">
    <property type="entry name" value="NADH-UBIQUINONE OXIDOREDUCTASE CHAIN 5"/>
    <property type="match status" value="1"/>
</dbReference>
<feature type="transmembrane region" description="Helical" evidence="6">
    <location>
        <begin position="91"/>
        <end position="111"/>
    </location>
</feature>
<feature type="transmembrane region" description="Helical" evidence="6">
    <location>
        <begin position="400"/>
        <end position="418"/>
    </location>
</feature>
<feature type="domain" description="NADH:quinone oxidoreductase/Mrp antiporter transmembrane" evidence="7">
    <location>
        <begin position="140"/>
        <end position="450"/>
    </location>
</feature>
<gene>
    <name evidence="9" type="ORF">SAMN05661053_1207</name>
</gene>
<dbReference type="GO" id="GO:0015990">
    <property type="term" value="P:electron transport coupled proton transport"/>
    <property type="evidence" value="ECO:0007669"/>
    <property type="project" value="TreeGrafter"/>
</dbReference>
<feature type="transmembrane region" description="Helical" evidence="6">
    <location>
        <begin position="362"/>
        <end position="380"/>
    </location>
</feature>
<dbReference type="RefSeq" id="WP_109572437.1">
    <property type="nucleotide sequence ID" value="NZ_UHJL01000001.1"/>
</dbReference>
<feature type="transmembrane region" description="Helical" evidence="6">
    <location>
        <begin position="123"/>
        <end position="141"/>
    </location>
</feature>
<evidence type="ECO:0000313" key="10">
    <source>
        <dbReference type="Proteomes" id="UP000255423"/>
    </source>
</evidence>
<evidence type="ECO:0000256" key="1">
    <source>
        <dbReference type="ARBA" id="ARBA00004127"/>
    </source>
</evidence>
<protein>
    <submittedName>
        <fullName evidence="9">NADH dehydrogenase subunit L</fullName>
    </submittedName>
</protein>
<feature type="transmembrane region" description="Helical" evidence="6">
    <location>
        <begin position="6"/>
        <end position="26"/>
    </location>
</feature>
<feature type="transmembrane region" description="Helical" evidence="6">
    <location>
        <begin position="33"/>
        <end position="57"/>
    </location>
</feature>
<dbReference type="GO" id="GO:0012505">
    <property type="term" value="C:endomembrane system"/>
    <property type="evidence" value="ECO:0007669"/>
    <property type="project" value="UniProtKB-SubCell"/>
</dbReference>
<dbReference type="Gene3D" id="1.20.5.2700">
    <property type="match status" value="1"/>
</dbReference>
<keyword evidence="4 6" id="KW-0472">Membrane</keyword>
<dbReference type="PANTHER" id="PTHR42829:SF2">
    <property type="entry name" value="NADH-UBIQUINONE OXIDOREDUCTASE CHAIN 5"/>
    <property type="match status" value="1"/>
</dbReference>
<dbReference type="AlphaFoldDB" id="A0A380RXG2"/>
<reference evidence="9 10" key="1">
    <citation type="submission" date="2017-08" db="EMBL/GenBank/DDBJ databases">
        <authorList>
            <person name="de Groot N.N."/>
        </authorList>
    </citation>
    <scope>NUCLEOTIDE SEQUENCE [LARGE SCALE GENOMIC DNA]</scope>
    <source>
        <strain evidence="9 10">HM2</strain>
    </source>
</reference>
<name>A0A380RXG2_FIBSU</name>
<dbReference type="InterPro" id="IPR001516">
    <property type="entry name" value="Proton_antipo_N"/>
</dbReference>
<evidence type="ECO:0000256" key="2">
    <source>
        <dbReference type="ARBA" id="ARBA00022692"/>
    </source>
</evidence>
<keyword evidence="3 6" id="KW-1133">Transmembrane helix</keyword>
<feature type="transmembrane region" description="Helical" evidence="6">
    <location>
        <begin position="147"/>
        <end position="165"/>
    </location>
</feature>
<dbReference type="InterPro" id="IPR018393">
    <property type="entry name" value="NADHpl_OxRdtase_5_subgr"/>
</dbReference>
<feature type="transmembrane region" description="Helical" evidence="6">
    <location>
        <begin position="438"/>
        <end position="459"/>
    </location>
</feature>
<evidence type="ECO:0000259" key="8">
    <source>
        <dbReference type="Pfam" id="PF00662"/>
    </source>
</evidence>
<dbReference type="Pfam" id="PF00361">
    <property type="entry name" value="Proton_antipo_M"/>
    <property type="match status" value="1"/>
</dbReference>
<feature type="transmembrane region" description="Helical" evidence="6">
    <location>
        <begin position="177"/>
        <end position="199"/>
    </location>
</feature>
<evidence type="ECO:0000256" key="3">
    <source>
        <dbReference type="ARBA" id="ARBA00022989"/>
    </source>
</evidence>
<dbReference type="GO" id="GO:0042773">
    <property type="term" value="P:ATP synthesis coupled electron transport"/>
    <property type="evidence" value="ECO:0007669"/>
    <property type="project" value="InterPro"/>
</dbReference>
<organism evidence="9 10">
    <name type="scientific">Fibrobacter succinogenes</name>
    <name type="common">Bacteroides succinogenes</name>
    <dbReference type="NCBI Taxonomy" id="833"/>
    <lineage>
        <taxon>Bacteria</taxon>
        <taxon>Pseudomonadati</taxon>
        <taxon>Fibrobacterota</taxon>
        <taxon>Fibrobacteria</taxon>
        <taxon>Fibrobacterales</taxon>
        <taxon>Fibrobacteraceae</taxon>
        <taxon>Fibrobacter</taxon>
    </lineage>
</organism>
<evidence type="ECO:0000256" key="6">
    <source>
        <dbReference type="SAM" id="Phobius"/>
    </source>
</evidence>
<feature type="transmembrane region" description="Helical" evidence="6">
    <location>
        <begin position="297"/>
        <end position="316"/>
    </location>
</feature>
<dbReference type="InterPro" id="IPR001750">
    <property type="entry name" value="ND/Mrp_TM"/>
</dbReference>
<dbReference type="GO" id="GO:0016020">
    <property type="term" value="C:membrane"/>
    <property type="evidence" value="ECO:0007669"/>
    <property type="project" value="UniProtKB-SubCell"/>
</dbReference>
<feature type="transmembrane region" description="Helical" evidence="6">
    <location>
        <begin position="267"/>
        <end position="285"/>
    </location>
</feature>
<dbReference type="PRINTS" id="PR01434">
    <property type="entry name" value="NADHDHGNASE5"/>
</dbReference>
<evidence type="ECO:0000256" key="5">
    <source>
        <dbReference type="RuleBase" id="RU000320"/>
    </source>
</evidence>
<dbReference type="EMBL" id="UHJL01000001">
    <property type="protein sequence ID" value="SUQ19959.1"/>
    <property type="molecule type" value="Genomic_DNA"/>
</dbReference>
<feature type="transmembrane region" description="Helical" evidence="6">
    <location>
        <begin position="627"/>
        <end position="646"/>
    </location>
</feature>
<dbReference type="GO" id="GO:0008137">
    <property type="term" value="F:NADH dehydrogenase (ubiquinone) activity"/>
    <property type="evidence" value="ECO:0007669"/>
    <property type="project" value="InterPro"/>
</dbReference>
<dbReference type="NCBIfam" id="NF005141">
    <property type="entry name" value="PRK06590.1"/>
    <property type="match status" value="1"/>
</dbReference>
<feature type="transmembrane region" description="Helical" evidence="6">
    <location>
        <begin position="219"/>
        <end position="246"/>
    </location>
</feature>
<evidence type="ECO:0000313" key="9">
    <source>
        <dbReference type="EMBL" id="SUQ19959.1"/>
    </source>
</evidence>
<dbReference type="InterPro" id="IPR003945">
    <property type="entry name" value="NU5C-like"/>
</dbReference>
<evidence type="ECO:0000259" key="7">
    <source>
        <dbReference type="Pfam" id="PF00361"/>
    </source>
</evidence>
<proteinExistence type="predicted"/>
<dbReference type="PRINTS" id="PR01435">
    <property type="entry name" value="NPOXDRDTASE5"/>
</dbReference>
<accession>A0A380RXG2</accession>
<sequence>MINDITLGYLILLFPLITFVVNGLFLGNKCAKAAAIFAVICNGLAFAAAGTLAFHYFSSDFAPQKAILFDHTFIPFIGDLVARIGMLVDPLSVMMLVVVTFISFMVNIYSIGYMREDRAAGRFFALLSLFSFSMLGLVIATNLFQMFIFWELVGVSSYLLIGFWYHKPSAVSASKQAFILTRFADSFFLLGIVLVSYVVGSFDFSTLNSLSLIDFQKQFINLGLVTIPKSEALVLGSILIFTGGWGKSAMFPMHIWLPNAMEGPTPVSSIIHSATMVVAGVYLVARLFPFFAICDNALTLIMWVGAFTMVFAAVIACTQKDIKRILAYSTLSQLGYMMFALGACKIGQVVAVTGWTASTFHIFTHAFFKCSLFLIAGSLIHQVGTNDLDAMGGLGKKMKLTYACTLISILAISGIPPFSGFFSKDEIILAAFQGHHYVVFGLALLTSGLTTFYMFRLFFLAFHGEPRHEGVKAGHVHEDFAMTLPIAILAIPAFLSGVLGKRIFEKFFVPGQLNVPQLVKLEHAEWLPFVAVGIAVVALVIAWVLYASPWAKVQRALDETNRSSIYKVVYHKFYFDEMYYAVVRQFIFGGIARVARAFNDYVIEGLLAFTVWFVHKLGDLVRFAQAGYLPFYLGTLIVGVLLWRFFGQLPL</sequence>
<dbReference type="NCBIfam" id="TIGR01974">
    <property type="entry name" value="NDH_I_L"/>
    <property type="match status" value="1"/>
</dbReference>
<feature type="domain" description="NADH-Ubiquinone oxidoreductase (complex I) chain 5 N-terminal" evidence="8">
    <location>
        <begin position="77"/>
        <end position="124"/>
    </location>
</feature>